<evidence type="ECO:0000256" key="3">
    <source>
        <dbReference type="ARBA" id="ARBA00022500"/>
    </source>
</evidence>
<dbReference type="RefSeq" id="WP_135271210.1">
    <property type="nucleotide sequence ID" value="NZ_SRIB01000008.1"/>
</dbReference>
<keyword evidence="2" id="KW-1003">Cell membrane</keyword>
<name>A0A4Z0D5C8_9FIRM</name>
<comment type="subcellular location">
    <subcellularLocation>
        <location evidence="1">Cell membrane</location>
        <topology evidence="1">Multi-pass membrane protein</topology>
    </subcellularLocation>
</comment>
<comment type="similarity">
    <text evidence="8">Belongs to the methyl-accepting chemotaxis (MCP) protein family.</text>
</comment>
<feature type="domain" description="HAMP" evidence="12">
    <location>
        <begin position="317"/>
        <end position="369"/>
    </location>
</feature>
<dbReference type="SUPFAM" id="SSF58104">
    <property type="entry name" value="Methyl-accepting chemotaxis protein (MCP) signaling domain"/>
    <property type="match status" value="1"/>
</dbReference>
<dbReference type="Pfam" id="PF02743">
    <property type="entry name" value="dCache_1"/>
    <property type="match status" value="1"/>
</dbReference>
<proteinExistence type="inferred from homology"/>
<dbReference type="CDD" id="cd12913">
    <property type="entry name" value="PDC1_MCP_like"/>
    <property type="match status" value="1"/>
</dbReference>
<dbReference type="PROSITE" id="PS50111">
    <property type="entry name" value="CHEMOTAXIS_TRANSDUC_2"/>
    <property type="match status" value="1"/>
</dbReference>
<evidence type="ECO:0000259" key="11">
    <source>
        <dbReference type="PROSITE" id="PS50111"/>
    </source>
</evidence>
<dbReference type="InterPro" id="IPR033479">
    <property type="entry name" value="dCache_1"/>
</dbReference>
<accession>A0A4Z0D5C8</accession>
<evidence type="ECO:0000256" key="2">
    <source>
        <dbReference type="ARBA" id="ARBA00022475"/>
    </source>
</evidence>
<evidence type="ECO:0000256" key="6">
    <source>
        <dbReference type="ARBA" id="ARBA00023136"/>
    </source>
</evidence>
<dbReference type="InterPro" id="IPR029151">
    <property type="entry name" value="Sensor-like_sf"/>
</dbReference>
<dbReference type="SMART" id="SM00283">
    <property type="entry name" value="MA"/>
    <property type="match status" value="1"/>
</dbReference>
<evidence type="ECO:0000313" key="13">
    <source>
        <dbReference type="EMBL" id="TFZ39894.1"/>
    </source>
</evidence>
<dbReference type="Gene3D" id="1.10.287.950">
    <property type="entry name" value="Methyl-accepting chemotaxis protein"/>
    <property type="match status" value="1"/>
</dbReference>
<dbReference type="InterPro" id="IPR003660">
    <property type="entry name" value="HAMP_dom"/>
</dbReference>
<evidence type="ECO:0000256" key="1">
    <source>
        <dbReference type="ARBA" id="ARBA00004651"/>
    </source>
</evidence>
<dbReference type="SUPFAM" id="SSF103190">
    <property type="entry name" value="Sensory domain-like"/>
    <property type="match status" value="1"/>
</dbReference>
<sequence>MRKIENNDEEGKNKKTKSISRKISTVMILITIFSIILVGGINYYNSYNLYKEKLIDSSEQTLEYIELSIDNYFIDIEKQLQVLAKDDKVINFFNEEITEEDFMIKLKDFKDLDDNTLTVYFGASDKRMVLYPKVPLTNYDPTIREWYTLAQANKDKVIWVNPYVDAGTGKIVISAAKAVLKDNSIVGVVGIDIDLAVLSNQLTNLVIGDSGNIIITDQNGVNLIAKDINTIGKSTITDLKLWEDMTSSEYGISEYEDASNDKYYGVFRTNERTGWKLAALLPETELTQKTSVLLMNTIIIAIIAVVIAVIATLILSKDISKKVNKLQKSFEKASEGALNIDARIESKDEFGAISLNFNDMLIKIRNTLKKVSDSSGEVVEASDMILGMTKEANMALNEVSQTIYEIAKGSQEQAEDIEKNSQNIMEFSKVLDEVSDSIEKINELSKEADKYSNDGLLRVEELTDKAKKTEDATNFTNDVINEVKNNSNEINVITDTINQIAEQTNLLALNAAIEAARAGEAGRGFSVVAEEIRKLAEKSQHATKDIASLINSMNDRSDEAVLAMSRAKVVVNEQVDTVAKTKDAFIQILNSINALSDKVSSISELVQDLKSRKNEILENTQNISAVSEEISASTQEVSASTEEITATTASFVEYAEQLKNISNQLEKMISSFQI</sequence>
<dbReference type="Pfam" id="PF00015">
    <property type="entry name" value="MCPsignal"/>
    <property type="match status" value="1"/>
</dbReference>
<dbReference type="CDD" id="cd18774">
    <property type="entry name" value="PDC2_HK_sensor"/>
    <property type="match status" value="1"/>
</dbReference>
<dbReference type="Gene3D" id="6.10.340.10">
    <property type="match status" value="1"/>
</dbReference>
<feature type="transmembrane region" description="Helical" evidence="10">
    <location>
        <begin position="23"/>
        <end position="44"/>
    </location>
</feature>
<evidence type="ECO:0000256" key="7">
    <source>
        <dbReference type="ARBA" id="ARBA00023224"/>
    </source>
</evidence>
<feature type="domain" description="Methyl-accepting transducer" evidence="11">
    <location>
        <begin position="388"/>
        <end position="645"/>
    </location>
</feature>
<dbReference type="SMART" id="SM00304">
    <property type="entry name" value="HAMP"/>
    <property type="match status" value="2"/>
</dbReference>
<dbReference type="EMBL" id="SRIB01000008">
    <property type="protein sequence ID" value="TFZ39894.1"/>
    <property type="molecule type" value="Genomic_DNA"/>
</dbReference>
<evidence type="ECO:0000256" key="4">
    <source>
        <dbReference type="ARBA" id="ARBA00022692"/>
    </source>
</evidence>
<dbReference type="Proteomes" id="UP000298381">
    <property type="component" value="Unassembled WGS sequence"/>
</dbReference>
<dbReference type="OrthoDB" id="1704138at2"/>
<dbReference type="CDD" id="cd06225">
    <property type="entry name" value="HAMP"/>
    <property type="match status" value="1"/>
</dbReference>
<dbReference type="PROSITE" id="PS50885">
    <property type="entry name" value="HAMP"/>
    <property type="match status" value="1"/>
</dbReference>
<dbReference type="PANTHER" id="PTHR32089:SF114">
    <property type="entry name" value="METHYL-ACCEPTING CHEMOTAXIS PROTEIN MCPB"/>
    <property type="match status" value="1"/>
</dbReference>
<keyword evidence="5 10" id="KW-1133">Transmembrane helix</keyword>
<evidence type="ECO:0000256" key="5">
    <source>
        <dbReference type="ARBA" id="ARBA00022989"/>
    </source>
</evidence>
<keyword evidence="4 10" id="KW-0812">Transmembrane</keyword>
<protein>
    <submittedName>
        <fullName evidence="13">Methyl-accepting chemotaxis protein</fullName>
    </submittedName>
</protein>
<dbReference type="Gene3D" id="3.30.450.20">
    <property type="entry name" value="PAS domain"/>
    <property type="match status" value="2"/>
</dbReference>
<gene>
    <name evidence="13" type="ORF">E4100_06425</name>
</gene>
<comment type="caution">
    <text evidence="13">The sequence shown here is derived from an EMBL/GenBank/DDBJ whole genome shotgun (WGS) entry which is preliminary data.</text>
</comment>
<keyword evidence="6 10" id="KW-0472">Membrane</keyword>
<dbReference type="GO" id="GO:0006935">
    <property type="term" value="P:chemotaxis"/>
    <property type="evidence" value="ECO:0007669"/>
    <property type="project" value="UniProtKB-KW"/>
</dbReference>
<keyword evidence="7 9" id="KW-0807">Transducer</keyword>
<organism evidence="13 14">
    <name type="scientific">Soehngenia longivitae</name>
    <dbReference type="NCBI Taxonomy" id="2562294"/>
    <lineage>
        <taxon>Bacteria</taxon>
        <taxon>Bacillati</taxon>
        <taxon>Bacillota</taxon>
        <taxon>Tissierellia</taxon>
        <taxon>Tissierellales</taxon>
        <taxon>Tissierellaceae</taxon>
        <taxon>Soehngenia</taxon>
    </lineage>
</organism>
<evidence type="ECO:0000256" key="9">
    <source>
        <dbReference type="PROSITE-ProRule" id="PRU00284"/>
    </source>
</evidence>
<evidence type="ECO:0000313" key="14">
    <source>
        <dbReference type="Proteomes" id="UP000298381"/>
    </source>
</evidence>
<dbReference type="InterPro" id="IPR004089">
    <property type="entry name" value="MCPsignal_dom"/>
</dbReference>
<dbReference type="GO" id="GO:0005886">
    <property type="term" value="C:plasma membrane"/>
    <property type="evidence" value="ECO:0007669"/>
    <property type="project" value="UniProtKB-SubCell"/>
</dbReference>
<evidence type="ECO:0000256" key="8">
    <source>
        <dbReference type="ARBA" id="ARBA00029447"/>
    </source>
</evidence>
<dbReference type="GO" id="GO:0007165">
    <property type="term" value="P:signal transduction"/>
    <property type="evidence" value="ECO:0007669"/>
    <property type="project" value="UniProtKB-KW"/>
</dbReference>
<dbReference type="Pfam" id="PF00672">
    <property type="entry name" value="HAMP"/>
    <property type="match status" value="1"/>
</dbReference>
<dbReference type="CDD" id="cd11386">
    <property type="entry name" value="MCP_signal"/>
    <property type="match status" value="1"/>
</dbReference>
<dbReference type="AlphaFoldDB" id="A0A4Z0D5C8"/>
<evidence type="ECO:0000259" key="12">
    <source>
        <dbReference type="PROSITE" id="PS50885"/>
    </source>
</evidence>
<keyword evidence="3" id="KW-0145">Chemotaxis</keyword>
<reference evidence="13 14" key="1">
    <citation type="submission" date="2019-03" db="EMBL/GenBank/DDBJ databases">
        <title>Draft genome sequence data and analysis of a Fermenting Bacterium, Soehngenia longevitae strain 1933PT, isolated from petroleum reservoir in Azerbaijan.</title>
        <authorList>
            <person name="Grouzdev D.S."/>
            <person name="Bidzhieva S.K."/>
            <person name="Sokolova D.S."/>
            <person name="Tourova T.P."/>
            <person name="Poltaraus A.B."/>
            <person name="Nazina T.N."/>
        </authorList>
    </citation>
    <scope>NUCLEOTIDE SEQUENCE [LARGE SCALE GENOMIC DNA]</scope>
    <source>
        <strain evidence="13 14">1933P</strain>
    </source>
</reference>
<evidence type="ECO:0000256" key="10">
    <source>
        <dbReference type="SAM" id="Phobius"/>
    </source>
</evidence>
<keyword evidence="14" id="KW-1185">Reference proteome</keyword>
<dbReference type="PANTHER" id="PTHR32089">
    <property type="entry name" value="METHYL-ACCEPTING CHEMOTAXIS PROTEIN MCPB"/>
    <property type="match status" value="1"/>
</dbReference>
<feature type="transmembrane region" description="Helical" evidence="10">
    <location>
        <begin position="293"/>
        <end position="315"/>
    </location>
</feature>